<feature type="domain" description="Cyclin-like" evidence="3">
    <location>
        <begin position="112"/>
        <end position="196"/>
    </location>
</feature>
<comment type="caution">
    <text evidence="4">The sequence shown here is derived from an EMBL/GenBank/DDBJ whole genome shotgun (WGS) entry which is preliminary data.</text>
</comment>
<dbReference type="Pfam" id="PF00134">
    <property type="entry name" value="Cyclin_N"/>
    <property type="match status" value="1"/>
</dbReference>
<dbReference type="InterPro" id="IPR036915">
    <property type="entry name" value="Cyclin-like_sf"/>
</dbReference>
<organism evidence="4 5">
    <name type="scientific">Gracilariopsis chorda</name>
    <dbReference type="NCBI Taxonomy" id="448386"/>
    <lineage>
        <taxon>Eukaryota</taxon>
        <taxon>Rhodophyta</taxon>
        <taxon>Florideophyceae</taxon>
        <taxon>Rhodymeniophycidae</taxon>
        <taxon>Gracilariales</taxon>
        <taxon>Gracilariaceae</taxon>
        <taxon>Gracilariopsis</taxon>
    </lineage>
</organism>
<feature type="region of interest" description="Disordered" evidence="2">
    <location>
        <begin position="1"/>
        <end position="67"/>
    </location>
</feature>
<dbReference type="STRING" id="448386.A0A2V3IYD6"/>
<comment type="similarity">
    <text evidence="1">Belongs to the cyclin family.</text>
</comment>
<evidence type="ECO:0000313" key="5">
    <source>
        <dbReference type="Proteomes" id="UP000247409"/>
    </source>
</evidence>
<dbReference type="AlphaFoldDB" id="A0A2V3IYD6"/>
<reference evidence="4 5" key="1">
    <citation type="journal article" date="2018" name="Mol. Biol. Evol.">
        <title>Analysis of the draft genome of the red seaweed Gracilariopsis chorda provides insights into genome size evolution in Rhodophyta.</title>
        <authorList>
            <person name="Lee J."/>
            <person name="Yang E.C."/>
            <person name="Graf L."/>
            <person name="Yang J.H."/>
            <person name="Qiu H."/>
            <person name="Zel Zion U."/>
            <person name="Chan C.X."/>
            <person name="Stephens T.G."/>
            <person name="Weber A.P.M."/>
            <person name="Boo G.H."/>
            <person name="Boo S.M."/>
            <person name="Kim K.M."/>
            <person name="Shin Y."/>
            <person name="Jung M."/>
            <person name="Lee S.J."/>
            <person name="Yim H.S."/>
            <person name="Lee J.H."/>
            <person name="Bhattacharya D."/>
            <person name="Yoon H.S."/>
        </authorList>
    </citation>
    <scope>NUCLEOTIDE SEQUENCE [LARGE SCALE GENOMIC DNA]</scope>
    <source>
        <strain evidence="4 5">SKKU-2015</strain>
        <tissue evidence="4">Whole body</tissue>
    </source>
</reference>
<evidence type="ECO:0000256" key="2">
    <source>
        <dbReference type="SAM" id="MobiDB-lite"/>
    </source>
</evidence>
<feature type="compositionally biased region" description="Low complexity" evidence="2">
    <location>
        <begin position="374"/>
        <end position="390"/>
    </location>
</feature>
<name>A0A2V3IYD6_9FLOR</name>
<gene>
    <name evidence="4" type="ORF">BWQ96_03061</name>
</gene>
<sequence length="407" mass="44941">MAAPLRTLPPPPPSHPPPPSPPTRMPSSPTSPPPALHPVQAASRKRPRTTDAPPSKRPRHTRVSQPRTTQHLQLLITQNALNFASQLPHNFLRIQQQQQAHIDANVREIVVDWMMEVATEYAANAHTLSLSINYLDRMLSKTHVTRASVQLVAVVCLMLACKMHECEAPTVAESVAMCDRSATHSMVLDMEYTILQTLNFNLNVPTASATVPPLIRQLFPPNHHGPALKLAHFLTHVALLDAEITWRSPGCIAVASVLMCLQAFRIPIRHALSIAQRAVQARMQSPDTLHAAVHIWNKWLKLFDDVVEHPTRWLLKQWPEHSPAHYCGSRVPSTVQFTRLLTRALNVPSRPASLRKAAPIIPLADETEPGGELSFSSSSSSSSSPSSTSSAYPDEAAEPTQHVRRCT</sequence>
<dbReference type="FunFam" id="1.10.472.10:FF:000057">
    <property type="entry name" value="Cyclin N-terminal domain containing 2"/>
    <property type="match status" value="1"/>
</dbReference>
<feature type="compositionally biased region" description="Pro residues" evidence="2">
    <location>
        <begin position="7"/>
        <end position="36"/>
    </location>
</feature>
<evidence type="ECO:0000259" key="3">
    <source>
        <dbReference type="SMART" id="SM00385"/>
    </source>
</evidence>
<dbReference type="Gene3D" id="1.10.472.10">
    <property type="entry name" value="Cyclin-like"/>
    <property type="match status" value="1"/>
</dbReference>
<dbReference type="InterPro" id="IPR006671">
    <property type="entry name" value="Cyclin_N"/>
</dbReference>
<dbReference type="PANTHER" id="PTHR10177">
    <property type="entry name" value="CYCLINS"/>
    <property type="match status" value="1"/>
</dbReference>
<dbReference type="EMBL" id="NBIV01000028">
    <property type="protein sequence ID" value="PXF47119.1"/>
    <property type="molecule type" value="Genomic_DNA"/>
</dbReference>
<feature type="region of interest" description="Disordered" evidence="2">
    <location>
        <begin position="358"/>
        <end position="407"/>
    </location>
</feature>
<keyword evidence="1" id="KW-0195">Cyclin</keyword>
<dbReference type="InterPro" id="IPR039361">
    <property type="entry name" value="Cyclin"/>
</dbReference>
<dbReference type="Proteomes" id="UP000247409">
    <property type="component" value="Unassembled WGS sequence"/>
</dbReference>
<accession>A0A2V3IYD6</accession>
<dbReference type="OrthoDB" id="5590282at2759"/>
<keyword evidence="5" id="KW-1185">Reference proteome</keyword>
<protein>
    <recommendedName>
        <fullName evidence="3">Cyclin-like domain-containing protein</fullName>
    </recommendedName>
</protein>
<dbReference type="SUPFAM" id="SSF47954">
    <property type="entry name" value="Cyclin-like"/>
    <property type="match status" value="1"/>
</dbReference>
<dbReference type="SMART" id="SM00385">
    <property type="entry name" value="CYCLIN"/>
    <property type="match status" value="1"/>
</dbReference>
<evidence type="ECO:0000313" key="4">
    <source>
        <dbReference type="EMBL" id="PXF47119.1"/>
    </source>
</evidence>
<proteinExistence type="inferred from homology"/>
<evidence type="ECO:0000256" key="1">
    <source>
        <dbReference type="RuleBase" id="RU000383"/>
    </source>
</evidence>
<dbReference type="InterPro" id="IPR013763">
    <property type="entry name" value="Cyclin-like_dom"/>
</dbReference>